<keyword evidence="4 9" id="KW-0812">Transmembrane</keyword>
<sequence length="243" mass="26608">IVYFTVIFPYVVLCVLFVRGVTLPGAWKGISFYILPDWGQLAKQKVWADAATQIFFSLGPGWGGLVGMASFNRFNYKNLRSSIIIPLVNSGTSIWAGFVVFSVLGFAAERANVPVGEVATAGPGLAFVTYPAAFVSIEAVITGLLDEFPKLYERKRLITFLTCVVLFLLSIVCNTEGGLHIIGLLDAHVAIACVPLVCALEIVAAVYTYGPKRLSSDVLFMTGQPLARIWLILWRYILHVILM</sequence>
<evidence type="ECO:0000256" key="4">
    <source>
        <dbReference type="ARBA" id="ARBA00022692"/>
    </source>
</evidence>
<keyword evidence="8" id="KW-0479">Metal-binding</keyword>
<evidence type="ECO:0000256" key="6">
    <source>
        <dbReference type="ARBA" id="ARBA00022989"/>
    </source>
</evidence>
<feature type="transmembrane region" description="Helical" evidence="9">
    <location>
        <begin position="83"/>
        <end position="107"/>
    </location>
</feature>
<keyword evidence="7 9" id="KW-0472">Membrane</keyword>
<organism evidence="10 11">
    <name type="scientific">Operophtera brumata</name>
    <name type="common">Winter moth</name>
    <name type="synonym">Phalaena brumata</name>
    <dbReference type="NCBI Taxonomy" id="104452"/>
    <lineage>
        <taxon>Eukaryota</taxon>
        <taxon>Metazoa</taxon>
        <taxon>Ecdysozoa</taxon>
        <taxon>Arthropoda</taxon>
        <taxon>Hexapoda</taxon>
        <taxon>Insecta</taxon>
        <taxon>Pterygota</taxon>
        <taxon>Neoptera</taxon>
        <taxon>Endopterygota</taxon>
        <taxon>Lepidoptera</taxon>
        <taxon>Glossata</taxon>
        <taxon>Ditrysia</taxon>
        <taxon>Geometroidea</taxon>
        <taxon>Geometridae</taxon>
        <taxon>Larentiinae</taxon>
        <taxon>Operophtera</taxon>
    </lineage>
</organism>
<comment type="caution">
    <text evidence="10">The sequence shown here is derived from an EMBL/GenBank/DDBJ whole genome shotgun (WGS) entry which is preliminary data.</text>
</comment>
<feature type="transmembrane region" description="Helical" evidence="9">
    <location>
        <begin position="157"/>
        <end position="182"/>
    </location>
</feature>
<dbReference type="PANTHER" id="PTHR11616:SF241">
    <property type="entry name" value="SODIUM- AND CHLORIDE-DEPENDENT GLYCINE TRANSPORTER 2"/>
    <property type="match status" value="1"/>
</dbReference>
<feature type="transmembrane region" description="Helical" evidence="9">
    <location>
        <begin position="127"/>
        <end position="145"/>
    </location>
</feature>
<evidence type="ECO:0000256" key="1">
    <source>
        <dbReference type="ARBA" id="ARBA00004141"/>
    </source>
</evidence>
<evidence type="ECO:0000313" key="10">
    <source>
        <dbReference type="EMBL" id="KOB63332.1"/>
    </source>
</evidence>
<reference evidence="10 11" key="1">
    <citation type="journal article" date="2015" name="Genome Biol. Evol.">
        <title>The genome of winter moth (Operophtera brumata) provides a genomic perspective on sexual dimorphism and phenology.</title>
        <authorList>
            <person name="Derks M.F."/>
            <person name="Smit S."/>
            <person name="Salis L."/>
            <person name="Schijlen E."/>
            <person name="Bossers A."/>
            <person name="Mateman C."/>
            <person name="Pijl A.S."/>
            <person name="de Ridder D."/>
            <person name="Groenen M.A."/>
            <person name="Visser M.E."/>
            <person name="Megens H.J."/>
        </authorList>
    </citation>
    <scope>NUCLEOTIDE SEQUENCE [LARGE SCALE GENOMIC DNA]</scope>
    <source>
        <strain evidence="10">WM2013NL</strain>
        <tissue evidence="10">Head and thorax</tissue>
    </source>
</reference>
<dbReference type="SUPFAM" id="SSF161070">
    <property type="entry name" value="SNF-like"/>
    <property type="match status" value="1"/>
</dbReference>
<keyword evidence="11" id="KW-1185">Reference proteome</keyword>
<dbReference type="EMBL" id="JTDY01009565">
    <property type="protein sequence ID" value="KOB63332.1"/>
    <property type="molecule type" value="Genomic_DNA"/>
</dbReference>
<evidence type="ECO:0000256" key="7">
    <source>
        <dbReference type="ARBA" id="ARBA00023136"/>
    </source>
</evidence>
<feature type="transmembrane region" description="Helical" evidence="9">
    <location>
        <begin position="50"/>
        <end position="71"/>
    </location>
</feature>
<dbReference type="GO" id="GO:0046872">
    <property type="term" value="F:metal ion binding"/>
    <property type="evidence" value="ECO:0007669"/>
    <property type="project" value="UniProtKB-KW"/>
</dbReference>
<feature type="non-terminal residue" evidence="10">
    <location>
        <position position="1"/>
    </location>
</feature>
<feature type="transmembrane region" description="Helical" evidence="9">
    <location>
        <begin position="188"/>
        <end position="209"/>
    </location>
</feature>
<dbReference type="GO" id="GO:0015293">
    <property type="term" value="F:symporter activity"/>
    <property type="evidence" value="ECO:0007669"/>
    <property type="project" value="UniProtKB-KW"/>
</dbReference>
<keyword evidence="3" id="KW-0813">Transport</keyword>
<evidence type="ECO:0000256" key="2">
    <source>
        <dbReference type="ARBA" id="ARBA00006459"/>
    </source>
</evidence>
<dbReference type="PRINTS" id="PR00176">
    <property type="entry name" value="NANEUSMPORT"/>
</dbReference>
<feature type="binding site" evidence="8">
    <location>
        <position position="57"/>
    </location>
    <ligand>
        <name>Na(+)</name>
        <dbReference type="ChEBI" id="CHEBI:29101"/>
        <label>1</label>
    </ligand>
</feature>
<dbReference type="GO" id="GO:0006865">
    <property type="term" value="P:amino acid transport"/>
    <property type="evidence" value="ECO:0007669"/>
    <property type="project" value="TreeGrafter"/>
</dbReference>
<keyword evidence="5" id="KW-0769">Symport</keyword>
<evidence type="ECO:0000256" key="9">
    <source>
        <dbReference type="SAM" id="Phobius"/>
    </source>
</evidence>
<dbReference type="PROSITE" id="PS50267">
    <property type="entry name" value="NA_NEUROTRAN_SYMP_3"/>
    <property type="match status" value="1"/>
</dbReference>
<comment type="similarity">
    <text evidence="2">Belongs to the sodium:neurotransmitter symporter (SNF) (TC 2.A.22) family.</text>
</comment>
<dbReference type="InterPro" id="IPR037272">
    <property type="entry name" value="SNS_sf"/>
</dbReference>
<dbReference type="Pfam" id="PF00209">
    <property type="entry name" value="SNF"/>
    <property type="match status" value="1"/>
</dbReference>
<dbReference type="Proteomes" id="UP000037510">
    <property type="component" value="Unassembled WGS sequence"/>
</dbReference>
<evidence type="ECO:0000313" key="11">
    <source>
        <dbReference type="Proteomes" id="UP000037510"/>
    </source>
</evidence>
<evidence type="ECO:0000256" key="8">
    <source>
        <dbReference type="PIRSR" id="PIRSR600175-1"/>
    </source>
</evidence>
<keyword evidence="8" id="KW-0915">Sodium</keyword>
<proteinExistence type="inferred from homology"/>
<dbReference type="PANTHER" id="PTHR11616">
    <property type="entry name" value="SODIUM/CHLORIDE DEPENDENT TRANSPORTER"/>
    <property type="match status" value="1"/>
</dbReference>
<feature type="binding site" evidence="8">
    <location>
        <position position="89"/>
    </location>
    <ligand>
        <name>Na(+)</name>
        <dbReference type="ChEBI" id="CHEBI:29101"/>
        <label>1</label>
    </ligand>
</feature>
<accession>A0A0L7KJ27</accession>
<protein>
    <submittedName>
        <fullName evidence="10">Transporter</fullName>
    </submittedName>
</protein>
<dbReference type="STRING" id="104452.A0A0L7KJ27"/>
<feature type="transmembrane region" description="Helical" evidence="9">
    <location>
        <begin position="7"/>
        <end position="30"/>
    </location>
</feature>
<dbReference type="InterPro" id="IPR000175">
    <property type="entry name" value="Na/ntran_symport"/>
</dbReference>
<dbReference type="AlphaFoldDB" id="A0A0L7KJ27"/>
<feature type="non-terminal residue" evidence="10">
    <location>
        <position position="243"/>
    </location>
</feature>
<dbReference type="GO" id="GO:0005886">
    <property type="term" value="C:plasma membrane"/>
    <property type="evidence" value="ECO:0007669"/>
    <property type="project" value="TreeGrafter"/>
</dbReference>
<comment type="subcellular location">
    <subcellularLocation>
        <location evidence="1">Membrane</location>
        <topology evidence="1">Multi-pass membrane protein</topology>
    </subcellularLocation>
</comment>
<name>A0A0L7KJ27_OPEBR</name>
<keyword evidence="6 9" id="KW-1133">Transmembrane helix</keyword>
<evidence type="ECO:0000256" key="5">
    <source>
        <dbReference type="ARBA" id="ARBA00022847"/>
    </source>
</evidence>
<dbReference type="GO" id="GO:0035725">
    <property type="term" value="P:sodium ion transmembrane transport"/>
    <property type="evidence" value="ECO:0007669"/>
    <property type="project" value="TreeGrafter"/>
</dbReference>
<evidence type="ECO:0000256" key="3">
    <source>
        <dbReference type="ARBA" id="ARBA00022448"/>
    </source>
</evidence>
<gene>
    <name evidence="10" type="ORF">OBRU01_24889</name>
</gene>